<dbReference type="PANTHER" id="PTHR17630">
    <property type="entry name" value="DIENELACTONE HYDROLASE"/>
    <property type="match status" value="1"/>
</dbReference>
<keyword evidence="3" id="KW-1185">Reference proteome</keyword>
<dbReference type="OrthoDB" id="10019231at2759"/>
<proteinExistence type="predicted"/>
<dbReference type="Gene3D" id="3.40.50.1820">
    <property type="entry name" value="alpha/beta hydrolase"/>
    <property type="match status" value="1"/>
</dbReference>
<evidence type="ECO:0000259" key="1">
    <source>
        <dbReference type="Pfam" id="PF01738"/>
    </source>
</evidence>
<sequence length="256" mass="28513">MAPENTFSSCCLKSFAWDETPTGHDTTLSNIPTYITGTNPNAAVLYIHDALGWKFINARLLADHFAREANVTVYIPDFFGGEELDQVAILEGRFHDVDLRGFQTRNAREVREPEIFACAKTLRENGYKKIGAVGYCFGGWAVLRLAARPPLVDAVVVGHPSWLTESDLEGISVPVQFLAPETDRVFTDELKLHAFQKLVLGKPRGVDGKGLPVEWVHFPDVAHGCLTKGDEKVDGEREAMIRGKDAAVDWFRQWLT</sequence>
<dbReference type="InterPro" id="IPR002925">
    <property type="entry name" value="Dienelactn_hydro"/>
</dbReference>
<dbReference type="GeneID" id="63845483"/>
<evidence type="ECO:0000313" key="2">
    <source>
        <dbReference type="EMBL" id="KAF1847725.1"/>
    </source>
</evidence>
<dbReference type="Proteomes" id="UP000800039">
    <property type="component" value="Unassembled WGS sequence"/>
</dbReference>
<protein>
    <submittedName>
        <fullName evidence="2">Dienelactone hydrolase family protein</fullName>
    </submittedName>
</protein>
<dbReference type="EMBL" id="ML976615">
    <property type="protein sequence ID" value="KAF1847725.1"/>
    <property type="molecule type" value="Genomic_DNA"/>
</dbReference>
<comment type="caution">
    <text evidence="2">The sequence shown here is derived from an EMBL/GenBank/DDBJ whole genome shotgun (WGS) entry which is preliminary data.</text>
</comment>
<accession>A0A9P4GLD0</accession>
<feature type="domain" description="Dienelactone hydrolase" evidence="1">
    <location>
        <begin position="39"/>
        <end position="254"/>
    </location>
</feature>
<dbReference type="AlphaFoldDB" id="A0A9P4GLD0"/>
<reference evidence="2" key="1">
    <citation type="submission" date="2020-01" db="EMBL/GenBank/DDBJ databases">
        <authorList>
            <consortium name="DOE Joint Genome Institute"/>
            <person name="Haridas S."/>
            <person name="Albert R."/>
            <person name="Binder M."/>
            <person name="Bloem J."/>
            <person name="Labutti K."/>
            <person name="Salamov A."/>
            <person name="Andreopoulos B."/>
            <person name="Baker S.E."/>
            <person name="Barry K."/>
            <person name="Bills G."/>
            <person name="Bluhm B.H."/>
            <person name="Cannon C."/>
            <person name="Castanera R."/>
            <person name="Culley D.E."/>
            <person name="Daum C."/>
            <person name="Ezra D."/>
            <person name="Gonzalez J.B."/>
            <person name="Henrissat B."/>
            <person name="Kuo A."/>
            <person name="Liang C."/>
            <person name="Lipzen A."/>
            <person name="Lutzoni F."/>
            <person name="Magnuson J."/>
            <person name="Mondo S."/>
            <person name="Nolan M."/>
            <person name="Ohm R."/>
            <person name="Pangilinan J."/>
            <person name="Park H.-J."/>
            <person name="Ramirez L."/>
            <person name="Alfaro M."/>
            <person name="Sun H."/>
            <person name="Tritt A."/>
            <person name="Yoshinaga Y."/>
            <person name="Zwiers L.-H."/>
            <person name="Turgeon B.G."/>
            <person name="Goodwin S.B."/>
            <person name="Spatafora J.W."/>
            <person name="Crous P.W."/>
            <person name="Grigoriev I.V."/>
        </authorList>
    </citation>
    <scope>NUCLEOTIDE SEQUENCE</scope>
    <source>
        <strain evidence="2">CBS 394.84</strain>
    </source>
</reference>
<dbReference type="PANTHER" id="PTHR17630:SF55">
    <property type="entry name" value="DIENELACTONE HYDROLASE FAMILY PROTEIN (AFU_ORTHOLOGUE AFUA_1G01900)"/>
    <property type="match status" value="1"/>
</dbReference>
<name>A0A9P4GLD0_9PLEO</name>
<dbReference type="InterPro" id="IPR029058">
    <property type="entry name" value="AB_hydrolase_fold"/>
</dbReference>
<keyword evidence="2" id="KW-0378">Hydrolase</keyword>
<dbReference type="RefSeq" id="XP_040790288.1">
    <property type="nucleotide sequence ID" value="XM_040928230.1"/>
</dbReference>
<organism evidence="2 3">
    <name type="scientific">Cucurbitaria berberidis CBS 394.84</name>
    <dbReference type="NCBI Taxonomy" id="1168544"/>
    <lineage>
        <taxon>Eukaryota</taxon>
        <taxon>Fungi</taxon>
        <taxon>Dikarya</taxon>
        <taxon>Ascomycota</taxon>
        <taxon>Pezizomycotina</taxon>
        <taxon>Dothideomycetes</taxon>
        <taxon>Pleosporomycetidae</taxon>
        <taxon>Pleosporales</taxon>
        <taxon>Pleosporineae</taxon>
        <taxon>Cucurbitariaceae</taxon>
        <taxon>Cucurbitaria</taxon>
    </lineage>
</organism>
<dbReference type="SUPFAM" id="SSF53474">
    <property type="entry name" value="alpha/beta-Hydrolases"/>
    <property type="match status" value="1"/>
</dbReference>
<dbReference type="Pfam" id="PF01738">
    <property type="entry name" value="DLH"/>
    <property type="match status" value="1"/>
</dbReference>
<gene>
    <name evidence="2" type="ORF">K460DRAFT_278171</name>
</gene>
<evidence type="ECO:0000313" key="3">
    <source>
        <dbReference type="Proteomes" id="UP000800039"/>
    </source>
</evidence>
<dbReference type="GO" id="GO:0016787">
    <property type="term" value="F:hydrolase activity"/>
    <property type="evidence" value="ECO:0007669"/>
    <property type="project" value="UniProtKB-KW"/>
</dbReference>